<organism evidence="7 8">
    <name type="scientific">Rhodocollybia butyracea</name>
    <dbReference type="NCBI Taxonomy" id="206335"/>
    <lineage>
        <taxon>Eukaryota</taxon>
        <taxon>Fungi</taxon>
        <taxon>Dikarya</taxon>
        <taxon>Basidiomycota</taxon>
        <taxon>Agaricomycotina</taxon>
        <taxon>Agaricomycetes</taxon>
        <taxon>Agaricomycetidae</taxon>
        <taxon>Agaricales</taxon>
        <taxon>Marasmiineae</taxon>
        <taxon>Omphalotaceae</taxon>
        <taxon>Rhodocollybia</taxon>
    </lineage>
</organism>
<accession>A0A9P5UG63</accession>
<evidence type="ECO:0000256" key="2">
    <source>
        <dbReference type="ARBA" id="ARBA00009836"/>
    </source>
</evidence>
<comment type="similarity">
    <text evidence="2">Belongs to the KptA/TPT1 family.</text>
</comment>
<dbReference type="AlphaFoldDB" id="A0A9P5UG63"/>
<sequence>MFSLSKPSVYHVHAQISSVFKTIFRSYHRNEPRRPIPEELVKQYDRKTTKRSQDHVNRLRLSKQLSWLLRHNGRQEGLMIRSDGFARVRDVLKLHSMRDVSFKDIQDVIKLDNKARFSLNFEAHGSESDSWWIRANQGHSIETLDLELERVGSADKIPTVIHGTTEEAWKIISKHGLSRMNRNHIHFAQGFGRKDDQKVFSGIRKSSRILIYVDAAKALADGIKFYLSSNDVVLSPGNEAGYLEPKYFQRVERVGRKLESLPWKPVMNGISESIGMAPEAK</sequence>
<name>A0A9P5UG63_9AGAR</name>
<gene>
    <name evidence="7" type="ORF">BDP27DRAFT_1310590</name>
</gene>
<evidence type="ECO:0000256" key="1">
    <source>
        <dbReference type="ARBA" id="ARBA00003343"/>
    </source>
</evidence>
<keyword evidence="5" id="KW-0520">NAD</keyword>
<evidence type="ECO:0000256" key="5">
    <source>
        <dbReference type="ARBA" id="ARBA00023027"/>
    </source>
</evidence>
<dbReference type="OrthoDB" id="419694at2759"/>
<comment type="caution">
    <text evidence="7">The sequence shown here is derived from an EMBL/GenBank/DDBJ whole genome shotgun (WGS) entry which is preliminary data.</text>
</comment>
<keyword evidence="8" id="KW-1185">Reference proteome</keyword>
<reference evidence="7" key="1">
    <citation type="submission" date="2020-11" db="EMBL/GenBank/DDBJ databases">
        <authorList>
            <consortium name="DOE Joint Genome Institute"/>
            <person name="Ahrendt S."/>
            <person name="Riley R."/>
            <person name="Andreopoulos W."/>
            <person name="Labutti K."/>
            <person name="Pangilinan J."/>
            <person name="Ruiz-Duenas F.J."/>
            <person name="Barrasa J.M."/>
            <person name="Sanchez-Garcia M."/>
            <person name="Camarero S."/>
            <person name="Miyauchi S."/>
            <person name="Serrano A."/>
            <person name="Linde D."/>
            <person name="Babiker R."/>
            <person name="Drula E."/>
            <person name="Ayuso-Fernandez I."/>
            <person name="Pacheco R."/>
            <person name="Padilla G."/>
            <person name="Ferreira P."/>
            <person name="Barriuso J."/>
            <person name="Kellner H."/>
            <person name="Castanera R."/>
            <person name="Alfaro M."/>
            <person name="Ramirez L."/>
            <person name="Pisabarro A.G."/>
            <person name="Kuo A."/>
            <person name="Tritt A."/>
            <person name="Lipzen A."/>
            <person name="He G."/>
            <person name="Yan M."/>
            <person name="Ng V."/>
            <person name="Cullen D."/>
            <person name="Martin F."/>
            <person name="Rosso M.-N."/>
            <person name="Henrissat B."/>
            <person name="Hibbett D."/>
            <person name="Martinez A.T."/>
            <person name="Grigoriev I.V."/>
        </authorList>
    </citation>
    <scope>NUCLEOTIDE SEQUENCE</scope>
    <source>
        <strain evidence="7">AH 40177</strain>
    </source>
</reference>
<dbReference type="Pfam" id="PF01885">
    <property type="entry name" value="PTS_2-RNA"/>
    <property type="match status" value="1"/>
</dbReference>
<dbReference type="InterPro" id="IPR002745">
    <property type="entry name" value="Ptrans_KptA/Tpt1"/>
</dbReference>
<evidence type="ECO:0000256" key="4">
    <source>
        <dbReference type="ARBA" id="ARBA00022679"/>
    </source>
</evidence>
<dbReference type="EMBL" id="JADNRY010000002">
    <property type="protein sequence ID" value="KAF9078019.1"/>
    <property type="molecule type" value="Genomic_DNA"/>
</dbReference>
<dbReference type="PANTHER" id="PTHR12684:SF2">
    <property type="entry name" value="TRNA 2'-PHOSPHOTRANSFERASE 1"/>
    <property type="match status" value="1"/>
</dbReference>
<dbReference type="Proteomes" id="UP000772434">
    <property type="component" value="Unassembled WGS sequence"/>
</dbReference>
<dbReference type="GO" id="GO:0000215">
    <property type="term" value="F:tRNA 2'-phosphotransferase activity"/>
    <property type="evidence" value="ECO:0007669"/>
    <property type="project" value="UniProtKB-EC"/>
</dbReference>
<proteinExistence type="inferred from homology"/>
<protein>
    <recommendedName>
        <fullName evidence="3">2'-phosphotransferase</fullName>
        <ecNumber evidence="3">2.7.1.160</ecNumber>
    </recommendedName>
</protein>
<dbReference type="PANTHER" id="PTHR12684">
    <property type="entry name" value="PUTATIVE PHOSPHOTRANSFERASE"/>
    <property type="match status" value="1"/>
</dbReference>
<dbReference type="GO" id="GO:0006388">
    <property type="term" value="P:tRNA splicing, via endonucleolytic cleavage and ligation"/>
    <property type="evidence" value="ECO:0007669"/>
    <property type="project" value="TreeGrafter"/>
</dbReference>
<dbReference type="EC" id="2.7.1.160" evidence="3"/>
<dbReference type="SUPFAM" id="SSF56399">
    <property type="entry name" value="ADP-ribosylation"/>
    <property type="match status" value="1"/>
</dbReference>
<dbReference type="Gene3D" id="3.20.170.30">
    <property type="match status" value="1"/>
</dbReference>
<keyword evidence="4" id="KW-0808">Transferase</keyword>
<evidence type="ECO:0000313" key="7">
    <source>
        <dbReference type="EMBL" id="KAF9078019.1"/>
    </source>
</evidence>
<evidence type="ECO:0000313" key="8">
    <source>
        <dbReference type="Proteomes" id="UP000772434"/>
    </source>
</evidence>
<dbReference type="Gene3D" id="1.10.10.970">
    <property type="entry name" value="RNA 2'-phosphotransferase, Tpt1/KptA family, N-terminal domain"/>
    <property type="match status" value="1"/>
</dbReference>
<evidence type="ECO:0000256" key="3">
    <source>
        <dbReference type="ARBA" id="ARBA00012007"/>
    </source>
</evidence>
<dbReference type="InterPro" id="IPR042081">
    <property type="entry name" value="RNA_2'-PTrans_C"/>
</dbReference>
<comment type="function">
    <text evidence="1">Catalyzes the last step of tRNA splicing, the transfer of the splice junction 2'-phosphate from ligated tRNA to NAD to produce ADP-ribose 1''-2'' cyclic phosphate.</text>
</comment>
<evidence type="ECO:0000256" key="6">
    <source>
        <dbReference type="ARBA" id="ARBA00047949"/>
    </source>
</evidence>
<dbReference type="InterPro" id="IPR042080">
    <property type="entry name" value="RNA_2'-PTrans_N"/>
</dbReference>
<comment type="catalytic activity">
    <reaction evidence="6">
        <text>2'-phospho-[ligated tRNA] + NAD(+) = mature tRNA + ADP-alpha-D-ribose 1'',2''-cyclic phosphate + nicotinamide</text>
        <dbReference type="Rhea" id="RHEA:23324"/>
        <dbReference type="Rhea" id="RHEA-COMP:11106"/>
        <dbReference type="Rhea" id="RHEA-COMP:11107"/>
        <dbReference type="ChEBI" id="CHEBI:17154"/>
        <dbReference type="ChEBI" id="CHEBI:57540"/>
        <dbReference type="ChEBI" id="CHEBI:76596"/>
        <dbReference type="ChEBI" id="CHEBI:82883"/>
        <dbReference type="ChEBI" id="CHEBI:85027"/>
        <dbReference type="EC" id="2.7.1.160"/>
    </reaction>
</comment>